<organism evidence="1 2">
    <name type="scientific">Leucobacter komagatae</name>
    <dbReference type="NCBI Taxonomy" id="55969"/>
    <lineage>
        <taxon>Bacteria</taxon>
        <taxon>Bacillati</taxon>
        <taxon>Actinomycetota</taxon>
        <taxon>Actinomycetes</taxon>
        <taxon>Micrococcales</taxon>
        <taxon>Microbacteriaceae</taxon>
        <taxon>Leucobacter</taxon>
    </lineage>
</organism>
<comment type="caution">
    <text evidence="1">The sequence shown here is derived from an EMBL/GenBank/DDBJ whole genome shotgun (WGS) entry which is preliminary data.</text>
</comment>
<dbReference type="Proteomes" id="UP000032120">
    <property type="component" value="Unassembled WGS sequence"/>
</dbReference>
<gene>
    <name evidence="1" type="ORF">SD72_12300</name>
</gene>
<proteinExistence type="predicted"/>
<evidence type="ECO:0000313" key="2">
    <source>
        <dbReference type="Proteomes" id="UP000032120"/>
    </source>
</evidence>
<protein>
    <submittedName>
        <fullName evidence="1">Uncharacterized protein</fullName>
    </submittedName>
</protein>
<accession>A0A0D0IJV6</accession>
<dbReference type="AlphaFoldDB" id="A0A0D0IJV6"/>
<dbReference type="EMBL" id="JXSQ01000019">
    <property type="protein sequence ID" value="KIP51909.1"/>
    <property type="molecule type" value="Genomic_DNA"/>
</dbReference>
<reference evidence="1 2" key="1">
    <citation type="submission" date="2015-01" db="EMBL/GenBank/DDBJ databases">
        <title>Draft genome sequence of Leucobacter komagatae strain VKM ST2845.</title>
        <authorList>
            <person name="Karlyshev A.V."/>
            <person name="Kudryashova E.B."/>
        </authorList>
    </citation>
    <scope>NUCLEOTIDE SEQUENCE [LARGE SCALE GENOMIC DNA]</scope>
    <source>
        <strain evidence="1 2">VKM ST2845</strain>
    </source>
</reference>
<sequence length="83" mass="8698">MVECGLPPEVASKIGTSEEVFAERWAQRDPIVVVRPSEAGGTVTIGFTPAGADTTTQAMPGAIAFDFDDLVTAAYARGERSPL</sequence>
<dbReference type="RefSeq" id="WP_042544761.1">
    <property type="nucleotide sequence ID" value="NZ_JXSQ01000019.1"/>
</dbReference>
<keyword evidence="2" id="KW-1185">Reference proteome</keyword>
<name>A0A0D0IJV6_9MICO</name>
<evidence type="ECO:0000313" key="1">
    <source>
        <dbReference type="EMBL" id="KIP51909.1"/>
    </source>
</evidence>